<reference evidence="1" key="1">
    <citation type="journal article" date="2022" name="bioRxiv">
        <title>Sequencing and chromosome-scale assembly of the giantPleurodeles waltlgenome.</title>
        <authorList>
            <person name="Brown T."/>
            <person name="Elewa A."/>
            <person name="Iarovenko S."/>
            <person name="Subramanian E."/>
            <person name="Araus A.J."/>
            <person name="Petzold A."/>
            <person name="Susuki M."/>
            <person name="Suzuki K.-i.T."/>
            <person name="Hayashi T."/>
            <person name="Toyoda A."/>
            <person name="Oliveira C."/>
            <person name="Osipova E."/>
            <person name="Leigh N.D."/>
            <person name="Simon A."/>
            <person name="Yun M.H."/>
        </authorList>
    </citation>
    <scope>NUCLEOTIDE SEQUENCE</scope>
    <source>
        <strain evidence="1">20211129_DDA</strain>
        <tissue evidence="1">Liver</tissue>
    </source>
</reference>
<protein>
    <submittedName>
        <fullName evidence="1">Uncharacterized protein</fullName>
    </submittedName>
</protein>
<dbReference type="Proteomes" id="UP001066276">
    <property type="component" value="Chromosome 6"/>
</dbReference>
<gene>
    <name evidence="1" type="ORF">NDU88_003428</name>
</gene>
<organism evidence="1 2">
    <name type="scientific">Pleurodeles waltl</name>
    <name type="common">Iberian ribbed newt</name>
    <dbReference type="NCBI Taxonomy" id="8319"/>
    <lineage>
        <taxon>Eukaryota</taxon>
        <taxon>Metazoa</taxon>
        <taxon>Chordata</taxon>
        <taxon>Craniata</taxon>
        <taxon>Vertebrata</taxon>
        <taxon>Euteleostomi</taxon>
        <taxon>Amphibia</taxon>
        <taxon>Batrachia</taxon>
        <taxon>Caudata</taxon>
        <taxon>Salamandroidea</taxon>
        <taxon>Salamandridae</taxon>
        <taxon>Pleurodelinae</taxon>
        <taxon>Pleurodeles</taxon>
    </lineage>
</organism>
<evidence type="ECO:0000313" key="2">
    <source>
        <dbReference type="Proteomes" id="UP001066276"/>
    </source>
</evidence>
<dbReference type="EMBL" id="JANPWB010000010">
    <property type="protein sequence ID" value="KAJ1137015.1"/>
    <property type="molecule type" value="Genomic_DNA"/>
</dbReference>
<comment type="caution">
    <text evidence="1">The sequence shown here is derived from an EMBL/GenBank/DDBJ whole genome shotgun (WGS) entry which is preliminary data.</text>
</comment>
<dbReference type="PANTHER" id="PTHR19446">
    <property type="entry name" value="REVERSE TRANSCRIPTASES"/>
    <property type="match status" value="1"/>
</dbReference>
<proteinExistence type="predicted"/>
<evidence type="ECO:0000313" key="1">
    <source>
        <dbReference type="EMBL" id="KAJ1137015.1"/>
    </source>
</evidence>
<feature type="non-terminal residue" evidence="1">
    <location>
        <position position="127"/>
    </location>
</feature>
<keyword evidence="2" id="KW-1185">Reference proteome</keyword>
<name>A0AAV7QFN5_PLEWA</name>
<accession>A0AAV7QFN5</accession>
<feature type="non-terminal residue" evidence="1">
    <location>
        <position position="1"/>
    </location>
</feature>
<dbReference type="AlphaFoldDB" id="A0AAV7QFN5"/>
<sequence>QSEIEGAFVSFFQEIYSESLVNSEESIRAFLKKAHLPILDELAKQSLGCEISGGELAEVIKAVKKGKAVGPDNLPNELYKVLGEERTPILLELLNSMLLEGAQVPKSWREAIICLLLKPGKDSMSCS</sequence>